<evidence type="ECO:0000256" key="2">
    <source>
        <dbReference type="ARBA" id="ARBA00022679"/>
    </source>
</evidence>
<keyword evidence="2 5" id="KW-0808">Transferase</keyword>
<keyword evidence="3 5" id="KW-0777">Teichoic acid biosynthesis</keyword>
<evidence type="ECO:0000256" key="1">
    <source>
        <dbReference type="ARBA" id="ARBA00022676"/>
    </source>
</evidence>
<evidence type="ECO:0000256" key="4">
    <source>
        <dbReference type="ARBA" id="ARBA00023316"/>
    </source>
</evidence>
<dbReference type="GO" id="GO:0071555">
    <property type="term" value="P:cell wall organization"/>
    <property type="evidence" value="ECO:0007669"/>
    <property type="project" value="UniProtKB-KW"/>
</dbReference>
<comment type="similarity">
    <text evidence="5">Belongs to the glycosyltransferase 26 family. TagA/TarA subfamily.</text>
</comment>
<gene>
    <name evidence="6" type="ORF">G8O30_11505</name>
</gene>
<dbReference type="HAMAP" id="MF_02070">
    <property type="entry name" value="TagA_TarA"/>
    <property type="match status" value="1"/>
</dbReference>
<dbReference type="KEGG" id="mcui:G8O30_11505"/>
<proteinExistence type="inferred from homology"/>
<organism evidence="6 7">
    <name type="scientific">Mangrovibacillus cuniculi</name>
    <dbReference type="NCBI Taxonomy" id="2593652"/>
    <lineage>
        <taxon>Bacteria</taxon>
        <taxon>Bacillati</taxon>
        <taxon>Bacillota</taxon>
        <taxon>Bacilli</taxon>
        <taxon>Bacillales</taxon>
        <taxon>Bacillaceae</taxon>
        <taxon>Mangrovibacillus</taxon>
    </lineage>
</organism>
<dbReference type="PANTHER" id="PTHR34136">
    <property type="match status" value="1"/>
</dbReference>
<dbReference type="Pfam" id="PF03808">
    <property type="entry name" value="Glyco_tran_WecG"/>
    <property type="match status" value="1"/>
</dbReference>
<sequence length="242" mass="27408">MRTVDVLGIPFIYTTQKDFVDLLVERAERQEKTFVVTANPEVVMKAKEDQEFNGYLQKATYITPDGIGVVKGAQILGDPLPERVTGYDSMVAILKKANERKQSIYLLGASPETIELTVTNIRRDYHDVTVAGYHHGFFDWDSSEIADDIKVKQPDYIFVALGVPRQEKWISSNLPHFEKGVFMGVGGSFDVIAGTVKRAPDFWVKLNLEWAYRIAKQPSRLKRSLSLPKFLVAVLNEKAKRK</sequence>
<dbReference type="CDD" id="cd06533">
    <property type="entry name" value="Glyco_transf_WecG_TagA"/>
    <property type="match status" value="1"/>
</dbReference>
<dbReference type="GO" id="GO:0019350">
    <property type="term" value="P:teichoic acid biosynthetic process"/>
    <property type="evidence" value="ECO:0007669"/>
    <property type="project" value="UniProtKB-UniRule"/>
</dbReference>
<dbReference type="GO" id="GO:0047244">
    <property type="term" value="F:N-acetylglucosaminyldiphosphoundecaprenol N-acetyl-beta-D-mannosaminyltransferase activity"/>
    <property type="evidence" value="ECO:0007669"/>
    <property type="project" value="UniProtKB-UniRule"/>
</dbReference>
<reference evidence="6 7" key="1">
    <citation type="submission" date="2019-07" db="EMBL/GenBank/DDBJ databases">
        <title>Genome sequence of 2 isolates from Red Sea Mangroves.</title>
        <authorList>
            <person name="Sefrji F."/>
            <person name="Michoud G."/>
            <person name="Merlino G."/>
            <person name="Daffonchio D."/>
        </authorList>
    </citation>
    <scope>NUCLEOTIDE SEQUENCE [LARGE SCALE GENOMIC DNA]</scope>
    <source>
        <strain evidence="6 7">R1DC41</strain>
    </source>
</reference>
<name>A0A7S8CCM1_9BACI</name>
<comment type="catalytic activity">
    <reaction evidence="5">
        <text>UDP-N-acetyl-alpha-D-mannosamine + N-acetyl-alpha-D-glucosaminyl-di-trans,octa-cis-undecaprenyl diphosphate = N-acetyl-beta-D-mannosaminyl-(1-&gt;4)-N-acetyl-alpha-D-glucosaminyl di-trans,octa-cis-undecaprenyl diphosphate + UDP + H(+)</text>
        <dbReference type="Rhea" id="RHEA:16053"/>
        <dbReference type="ChEBI" id="CHEBI:15378"/>
        <dbReference type="ChEBI" id="CHEBI:58223"/>
        <dbReference type="ChEBI" id="CHEBI:62959"/>
        <dbReference type="ChEBI" id="CHEBI:68623"/>
        <dbReference type="ChEBI" id="CHEBI:132210"/>
        <dbReference type="EC" id="2.4.1.187"/>
    </reaction>
</comment>
<accession>A0A7S8CCM1</accession>
<comment type="pathway">
    <text evidence="5">Cell wall biogenesis; teichoic acid biosynthesis.</text>
</comment>
<dbReference type="EC" id="2.4.1.187" evidence="5"/>
<dbReference type="AlphaFoldDB" id="A0A7S8CCM1"/>
<evidence type="ECO:0000256" key="5">
    <source>
        <dbReference type="HAMAP-Rule" id="MF_02070"/>
    </source>
</evidence>
<evidence type="ECO:0000313" key="7">
    <source>
        <dbReference type="Proteomes" id="UP000593626"/>
    </source>
</evidence>
<protein>
    <recommendedName>
        <fullName evidence="5">N-acetylglucosaminyldiphosphoundecaprenol N-acetyl-beta-D-mannosaminyltransferase</fullName>
        <ecNumber evidence="5">2.4.1.187</ecNumber>
    </recommendedName>
    <alternativeName>
        <fullName evidence="5">N-acetylmannosaminyltransferase</fullName>
    </alternativeName>
    <alternativeName>
        <fullName evidence="5">UDP-N-acetylmannosamine transferase</fullName>
    </alternativeName>
    <alternativeName>
        <fullName evidence="5">UDP-N-acetylmannosamine:N-acetylglucosaminyl pyrophosphorylundecaprenol N-acetylmannosaminyltransferase</fullName>
    </alternativeName>
</protein>
<dbReference type="Proteomes" id="UP000593626">
    <property type="component" value="Chromosome"/>
</dbReference>
<dbReference type="InterPro" id="IPR004629">
    <property type="entry name" value="WecG_TagA_CpsF"/>
</dbReference>
<dbReference type="EMBL" id="CP049742">
    <property type="protein sequence ID" value="QPC47530.1"/>
    <property type="molecule type" value="Genomic_DNA"/>
</dbReference>
<keyword evidence="4 5" id="KW-0961">Cell wall biogenesis/degradation</keyword>
<dbReference type="NCBIfam" id="TIGR00696">
    <property type="entry name" value="wecG_tagA_cpsF"/>
    <property type="match status" value="1"/>
</dbReference>
<keyword evidence="7" id="KW-1185">Reference proteome</keyword>
<evidence type="ECO:0000256" key="3">
    <source>
        <dbReference type="ARBA" id="ARBA00022944"/>
    </source>
</evidence>
<dbReference type="RefSeq" id="WP_239672199.1">
    <property type="nucleotide sequence ID" value="NZ_CP049742.1"/>
</dbReference>
<comment type="function">
    <text evidence="5">Catalyzes the conversion of GlcNAc-PP-undecaprenol into ManNAc-GlcNAc-PP-undecaprenol, the first committed lipid intermediate in the de novo synthesis of teichoic acid.</text>
</comment>
<dbReference type="PANTHER" id="PTHR34136:SF1">
    <property type="entry name" value="UDP-N-ACETYL-D-MANNOSAMINURONIC ACID TRANSFERASE"/>
    <property type="match status" value="1"/>
</dbReference>
<evidence type="ECO:0000313" key="6">
    <source>
        <dbReference type="EMBL" id="QPC47530.1"/>
    </source>
</evidence>
<keyword evidence="1 5" id="KW-0328">Glycosyltransferase</keyword>
<dbReference type="InterPro" id="IPR034714">
    <property type="entry name" value="TagA_TarA"/>
</dbReference>
<dbReference type="UniPathway" id="UPA00632"/>